<dbReference type="SUPFAM" id="SSF57567">
    <property type="entry name" value="Serine protease inhibitors"/>
    <property type="match status" value="5"/>
</dbReference>
<evidence type="ECO:0000256" key="1">
    <source>
        <dbReference type="ARBA" id="ARBA00022690"/>
    </source>
</evidence>
<keyword evidence="2" id="KW-0722">Serine protease inhibitor</keyword>
<keyword evidence="5" id="KW-1185">Reference proteome</keyword>
<dbReference type="GO" id="GO:0004867">
    <property type="term" value="F:serine-type endopeptidase inhibitor activity"/>
    <property type="evidence" value="ECO:0007669"/>
    <property type="project" value="UniProtKB-KW"/>
</dbReference>
<dbReference type="InterPro" id="IPR051368">
    <property type="entry name" value="SerProtInhib-TIL_Domain"/>
</dbReference>
<feature type="domain" description="TIL" evidence="4">
    <location>
        <begin position="220"/>
        <end position="276"/>
    </location>
</feature>
<sequence>MEKKKCRACTDTCAFTKSIPPKPLKKCYDKKDKECKKNKGYVCVCKKGFYLNDKNKCVKKNECYGKPPTTKKPKTTTPKCKKNEVWDSCGNLCEPKCTDDPNEEKLCPHVCNPGACVCKDGYVRDEVTGDCVKRKDCTKTSTPLPTTTPKCGKNEYWDSCGDWCEPKCSDAPDKFCPVECNPPKCRCRYDYVRDEVTGKCVKRNQCTKTSTPLPQTTPICKRNEYFDKCGTACPITCNNYYNQPKICTKQCVAGCVCMEGYIRDKIFDKCVRPSNCSVDTEYECPKNAHFEQCSTACPITCSNYNNPPKDCTFECRVGCVCNEGFVHNEKTKQCVRSSECSSGTTVEPETTPVCPKNMVYTNCKSACPPRCGIPANVTSICTFNCAGEGCECREPFALDEFENCVKREECKKPSKGGYYIIHLLRKTVTTMYTLIFRH</sequence>
<evidence type="ECO:0000256" key="3">
    <source>
        <dbReference type="ARBA" id="ARBA00023157"/>
    </source>
</evidence>
<feature type="domain" description="TIL" evidence="4">
    <location>
        <begin position="354"/>
        <end position="410"/>
    </location>
</feature>
<dbReference type="STRING" id="75913.A0A0K0FNV5"/>
<dbReference type="Gene3D" id="2.10.25.10">
    <property type="entry name" value="Laminin"/>
    <property type="match status" value="6"/>
</dbReference>
<dbReference type="InterPro" id="IPR036084">
    <property type="entry name" value="Ser_inhib-like_sf"/>
</dbReference>
<dbReference type="PANTHER" id="PTHR23259">
    <property type="entry name" value="RIDDLE"/>
    <property type="match status" value="1"/>
</dbReference>
<dbReference type="PANTHER" id="PTHR23259:SF70">
    <property type="entry name" value="ACCESSORY GLAND PROTEIN ACP62F-RELATED"/>
    <property type="match status" value="1"/>
</dbReference>
<dbReference type="AlphaFoldDB" id="A0A0K0FNV5"/>
<name>A0A0K0FNV5_STRVS</name>
<dbReference type="CDD" id="cd19941">
    <property type="entry name" value="TIL"/>
    <property type="match status" value="5"/>
</dbReference>
<accession>A0A0K0FNV5</accession>
<evidence type="ECO:0000313" key="6">
    <source>
        <dbReference type="WBParaSite" id="SVE_1080600.1"/>
    </source>
</evidence>
<keyword evidence="1" id="KW-0646">Protease inhibitor</keyword>
<evidence type="ECO:0000313" key="5">
    <source>
        <dbReference type="Proteomes" id="UP000035680"/>
    </source>
</evidence>
<protein>
    <submittedName>
        <fullName evidence="6">Trypsin Inhibitor like cysteine rich domain protein</fullName>
    </submittedName>
</protein>
<proteinExistence type="predicted"/>
<keyword evidence="3" id="KW-1015">Disulfide bond</keyword>
<dbReference type="Proteomes" id="UP000035680">
    <property type="component" value="Unassembled WGS sequence"/>
</dbReference>
<dbReference type="Pfam" id="PF01826">
    <property type="entry name" value="TIL"/>
    <property type="match status" value="5"/>
</dbReference>
<organism evidence="5 6">
    <name type="scientific">Strongyloides venezuelensis</name>
    <name type="common">Threadworm</name>
    <dbReference type="NCBI Taxonomy" id="75913"/>
    <lineage>
        <taxon>Eukaryota</taxon>
        <taxon>Metazoa</taxon>
        <taxon>Ecdysozoa</taxon>
        <taxon>Nematoda</taxon>
        <taxon>Chromadorea</taxon>
        <taxon>Rhabditida</taxon>
        <taxon>Tylenchina</taxon>
        <taxon>Panagrolaimomorpha</taxon>
        <taxon>Strongyloidoidea</taxon>
        <taxon>Strongyloididae</taxon>
        <taxon>Strongyloides</taxon>
    </lineage>
</organism>
<feature type="domain" description="TIL" evidence="4">
    <location>
        <begin position="80"/>
        <end position="137"/>
    </location>
</feature>
<dbReference type="WBParaSite" id="SVE_1080600.1">
    <property type="protein sequence ID" value="SVE_1080600.1"/>
    <property type="gene ID" value="SVE_1080600"/>
</dbReference>
<evidence type="ECO:0000259" key="4">
    <source>
        <dbReference type="Pfam" id="PF01826"/>
    </source>
</evidence>
<evidence type="ECO:0000256" key="2">
    <source>
        <dbReference type="ARBA" id="ARBA00022900"/>
    </source>
</evidence>
<feature type="domain" description="TIL" evidence="4">
    <location>
        <begin position="284"/>
        <end position="340"/>
    </location>
</feature>
<dbReference type="InterPro" id="IPR002919">
    <property type="entry name" value="TIL_dom"/>
</dbReference>
<reference evidence="6" key="2">
    <citation type="submission" date="2015-08" db="UniProtKB">
        <authorList>
            <consortium name="WormBaseParasite"/>
        </authorList>
    </citation>
    <scope>IDENTIFICATION</scope>
</reference>
<feature type="domain" description="TIL" evidence="4">
    <location>
        <begin position="151"/>
        <end position="206"/>
    </location>
</feature>
<reference evidence="5" key="1">
    <citation type="submission" date="2014-07" db="EMBL/GenBank/DDBJ databases">
        <authorList>
            <person name="Martin A.A"/>
            <person name="De Silva N."/>
        </authorList>
    </citation>
    <scope>NUCLEOTIDE SEQUENCE</scope>
</reference>